<proteinExistence type="predicted"/>
<dbReference type="PANTHER" id="PTHR38731">
    <property type="entry name" value="LIPL45-RELATED LIPOPROTEIN-RELATED"/>
    <property type="match status" value="1"/>
</dbReference>
<feature type="domain" description="FecR protein" evidence="1">
    <location>
        <begin position="72"/>
        <end position="170"/>
    </location>
</feature>
<dbReference type="STRING" id="51670.SAMN04488557_1262"/>
<gene>
    <name evidence="2" type="ORF">SAMN04488557_1262</name>
</gene>
<dbReference type="Pfam" id="PF04773">
    <property type="entry name" value="FecR"/>
    <property type="match status" value="1"/>
</dbReference>
<evidence type="ECO:0000259" key="1">
    <source>
        <dbReference type="Pfam" id="PF04773"/>
    </source>
</evidence>
<organism evidence="2 3">
    <name type="scientific">Hyphomicrobium facile</name>
    <dbReference type="NCBI Taxonomy" id="51670"/>
    <lineage>
        <taxon>Bacteria</taxon>
        <taxon>Pseudomonadati</taxon>
        <taxon>Pseudomonadota</taxon>
        <taxon>Alphaproteobacteria</taxon>
        <taxon>Hyphomicrobiales</taxon>
        <taxon>Hyphomicrobiaceae</taxon>
        <taxon>Hyphomicrobium</taxon>
    </lineage>
</organism>
<evidence type="ECO:0000313" key="2">
    <source>
        <dbReference type="EMBL" id="SFV29483.1"/>
    </source>
</evidence>
<dbReference type="RefSeq" id="WP_092865585.1">
    <property type="nucleotide sequence ID" value="NZ_FPCH01000001.1"/>
</dbReference>
<dbReference type="Proteomes" id="UP000199423">
    <property type="component" value="Unassembled WGS sequence"/>
</dbReference>
<sequence>MRSNLLPSLRRAGQVVVVFAAIWLAFDSPAFADDGAPEIGTALTIKRQVVATLGEEKRDLQEGGRVHRSEYLETGSEAQAELKLDDQTKLALGPNAGLKLDDFVIGNSGGITSIGVNFIKGTFRFITGSEKKDAYRIDTPSATIGVRGTVFDVYVDGNGDTLVLLQEGEVDICTKTHTCRRHNTVGRIVRATVGGILSAPLKFSKDLIPGLGVGTAFPFVGKTLRIDPIRRLKTADIIADPATKAGRSITKGAGEIGRSLRKAIPF</sequence>
<name>A0A1I7N4F9_9HYPH</name>
<dbReference type="InterPro" id="IPR006860">
    <property type="entry name" value="FecR"/>
</dbReference>
<dbReference type="OrthoDB" id="6038785at2"/>
<evidence type="ECO:0000313" key="3">
    <source>
        <dbReference type="Proteomes" id="UP000199423"/>
    </source>
</evidence>
<protein>
    <submittedName>
        <fullName evidence="2">FecR protein</fullName>
    </submittedName>
</protein>
<accession>A0A1I7N4F9</accession>
<keyword evidence="3" id="KW-1185">Reference proteome</keyword>
<reference evidence="3" key="1">
    <citation type="submission" date="2016-10" db="EMBL/GenBank/DDBJ databases">
        <authorList>
            <person name="Varghese N."/>
            <person name="Submissions S."/>
        </authorList>
    </citation>
    <scope>NUCLEOTIDE SEQUENCE [LARGE SCALE GENOMIC DNA]</scope>
    <source>
        <strain evidence="3">DSM 1565</strain>
    </source>
</reference>
<dbReference type="AlphaFoldDB" id="A0A1I7N4F9"/>
<dbReference type="EMBL" id="FPCH01000001">
    <property type="protein sequence ID" value="SFV29483.1"/>
    <property type="molecule type" value="Genomic_DNA"/>
</dbReference>
<dbReference type="Gene3D" id="2.60.120.1440">
    <property type="match status" value="1"/>
</dbReference>